<dbReference type="Proteomes" id="UP001432322">
    <property type="component" value="Unassembled WGS sequence"/>
</dbReference>
<evidence type="ECO:0000313" key="2">
    <source>
        <dbReference type="Proteomes" id="UP001432322"/>
    </source>
</evidence>
<protein>
    <submittedName>
        <fullName evidence="1">Uncharacterized protein</fullName>
    </submittedName>
</protein>
<keyword evidence="2" id="KW-1185">Reference proteome</keyword>
<dbReference type="EMBL" id="BTSY01000003">
    <property type="protein sequence ID" value="GMT19960.1"/>
    <property type="molecule type" value="Genomic_DNA"/>
</dbReference>
<accession>A0AAV5VMQ4</accession>
<name>A0AAV5VMQ4_9BILA</name>
<evidence type="ECO:0000313" key="1">
    <source>
        <dbReference type="EMBL" id="GMT19960.1"/>
    </source>
</evidence>
<reference evidence="1" key="1">
    <citation type="submission" date="2023-10" db="EMBL/GenBank/DDBJ databases">
        <title>Genome assembly of Pristionchus species.</title>
        <authorList>
            <person name="Yoshida K."/>
            <person name="Sommer R.J."/>
        </authorList>
    </citation>
    <scope>NUCLEOTIDE SEQUENCE</scope>
    <source>
        <strain evidence="1">RS5133</strain>
    </source>
</reference>
<organism evidence="1 2">
    <name type="scientific">Pristionchus fissidentatus</name>
    <dbReference type="NCBI Taxonomy" id="1538716"/>
    <lineage>
        <taxon>Eukaryota</taxon>
        <taxon>Metazoa</taxon>
        <taxon>Ecdysozoa</taxon>
        <taxon>Nematoda</taxon>
        <taxon>Chromadorea</taxon>
        <taxon>Rhabditida</taxon>
        <taxon>Rhabditina</taxon>
        <taxon>Diplogasteromorpha</taxon>
        <taxon>Diplogasteroidea</taxon>
        <taxon>Neodiplogasteridae</taxon>
        <taxon>Pristionchus</taxon>
    </lineage>
</organism>
<sequence>MIWIQTKVTLGNVQVTAIKVHEMKAFQLGLITTNYKGQRSLSLPLPLPSILGQRVCYVQSIQHTHQHLLRDSTQRRVGALQFDLEFFQRDGSQREYVIVQVFLVGQSNPLQEEHQLIVHALECSSGDIHALFSRSSSLSSLIIIVIRRIVTPIQRLLAPYLIFLLLPIYSTSCRRSRDGYSTLRGSGMVVNRDSTATRRDGCRLVNHRMSLLVNLGQHGDRPLPAHRTQTVLGQLGLNRAIVHRLEPGLRRDIRPLEHLE</sequence>
<comment type="caution">
    <text evidence="1">The sequence shown here is derived from an EMBL/GenBank/DDBJ whole genome shotgun (WGS) entry which is preliminary data.</text>
</comment>
<dbReference type="AlphaFoldDB" id="A0AAV5VMQ4"/>
<feature type="non-terminal residue" evidence="1">
    <location>
        <position position="260"/>
    </location>
</feature>
<proteinExistence type="predicted"/>
<gene>
    <name evidence="1" type="ORF">PFISCL1PPCAC_11258</name>
</gene>